<comment type="caution">
    <text evidence="2">The sequence shown here is derived from an EMBL/GenBank/DDBJ whole genome shotgun (WGS) entry which is preliminary data.</text>
</comment>
<sequence length="85" mass="8905">MDVEITAIVALVQQARGHGGLRGRGRAGEASLREGVFFEGHVSQGLFAAVISPKPWELSPEQATPSFTSGQPSTGWSQDDPGSTP</sequence>
<evidence type="ECO:0000313" key="2">
    <source>
        <dbReference type="EMBL" id="ELS51545.1"/>
    </source>
</evidence>
<feature type="region of interest" description="Disordered" evidence="1">
    <location>
        <begin position="57"/>
        <end position="85"/>
    </location>
</feature>
<dbReference type="RefSeq" id="WP_004003027.1">
    <property type="nucleotide sequence ID" value="NZ_AMLP01000231.1"/>
</dbReference>
<protein>
    <submittedName>
        <fullName evidence="2">Uncharacterized protein</fullName>
    </submittedName>
</protein>
<reference evidence="2 3" key="1">
    <citation type="journal article" date="2013" name="Genome Announc.">
        <title>Draft Genome Sequence of Streptomyces viridochromogenes Strain Tu57, Producer of Avilamycin.</title>
        <authorList>
            <person name="Gruning B.A."/>
            <person name="Erxleben A."/>
            <person name="Hahnlein A."/>
            <person name="Gunther S."/>
        </authorList>
    </citation>
    <scope>NUCLEOTIDE SEQUENCE [LARGE SCALE GENOMIC DNA]</scope>
    <source>
        <strain evidence="2 3">Tue57</strain>
    </source>
</reference>
<proteinExistence type="predicted"/>
<dbReference type="Proteomes" id="UP000011205">
    <property type="component" value="Unassembled WGS sequence"/>
</dbReference>
<dbReference type="EMBL" id="AMLP01000231">
    <property type="protein sequence ID" value="ELS51545.1"/>
    <property type="molecule type" value="Genomic_DNA"/>
</dbReference>
<dbReference type="PATRIC" id="fig|1160705.3.peg.7474"/>
<feature type="compositionally biased region" description="Polar residues" evidence="1">
    <location>
        <begin position="61"/>
        <end position="85"/>
    </location>
</feature>
<accession>L8P4Y5</accession>
<name>L8P4Y5_STRVR</name>
<organism evidence="2 3">
    <name type="scientific">Streptomyces viridochromogenes Tue57</name>
    <dbReference type="NCBI Taxonomy" id="1160705"/>
    <lineage>
        <taxon>Bacteria</taxon>
        <taxon>Bacillati</taxon>
        <taxon>Actinomycetota</taxon>
        <taxon>Actinomycetes</taxon>
        <taxon>Kitasatosporales</taxon>
        <taxon>Streptomycetaceae</taxon>
        <taxon>Streptomyces</taxon>
    </lineage>
</organism>
<gene>
    <name evidence="2" type="ORF">STVIR_7563</name>
</gene>
<evidence type="ECO:0000313" key="3">
    <source>
        <dbReference type="Proteomes" id="UP000011205"/>
    </source>
</evidence>
<dbReference type="AlphaFoldDB" id="L8P4Y5"/>
<evidence type="ECO:0000256" key="1">
    <source>
        <dbReference type="SAM" id="MobiDB-lite"/>
    </source>
</evidence>